<feature type="compositionally biased region" description="Basic and acidic residues" evidence="1">
    <location>
        <begin position="240"/>
        <end position="255"/>
    </location>
</feature>
<feature type="compositionally biased region" description="Low complexity" evidence="1">
    <location>
        <begin position="307"/>
        <end position="435"/>
    </location>
</feature>
<reference evidence="3 4" key="1">
    <citation type="journal article" date="2014" name="Int. J. Syst. Evol. Microbiol.">
        <title>Complete genome sequence of Corynebacterium casei LMG S-19264T (=DSM 44701T), isolated from a smear-ripened cheese.</title>
        <authorList>
            <consortium name="US DOE Joint Genome Institute (JGI-PGF)"/>
            <person name="Walter F."/>
            <person name="Albersmeier A."/>
            <person name="Kalinowski J."/>
            <person name="Ruckert C."/>
        </authorList>
    </citation>
    <scope>NUCLEOTIDE SEQUENCE [LARGE SCALE GENOMIC DNA]</scope>
    <source>
        <strain evidence="3 4">KCTC 12866</strain>
    </source>
</reference>
<evidence type="ECO:0000313" key="3">
    <source>
        <dbReference type="EMBL" id="GHB55127.1"/>
    </source>
</evidence>
<feature type="compositionally biased region" description="Low complexity" evidence="1">
    <location>
        <begin position="271"/>
        <end position="293"/>
    </location>
</feature>
<dbReference type="InterPro" id="IPR046535">
    <property type="entry name" value="DUF6600"/>
</dbReference>
<evidence type="ECO:0008006" key="5">
    <source>
        <dbReference type="Google" id="ProtNLM"/>
    </source>
</evidence>
<organism evidence="3 4">
    <name type="scientific">Persicitalea jodogahamensis</name>
    <dbReference type="NCBI Taxonomy" id="402147"/>
    <lineage>
        <taxon>Bacteria</taxon>
        <taxon>Pseudomonadati</taxon>
        <taxon>Bacteroidota</taxon>
        <taxon>Cytophagia</taxon>
        <taxon>Cytophagales</taxon>
        <taxon>Spirosomataceae</taxon>
        <taxon>Persicitalea</taxon>
    </lineage>
</organism>
<dbReference type="Pfam" id="PF20245">
    <property type="entry name" value="DUF6600"/>
    <property type="match status" value="1"/>
</dbReference>
<keyword evidence="4" id="KW-1185">Reference proteome</keyword>
<name>A0A8J3D5B3_9BACT</name>
<feature type="chain" id="PRO_5035223074" description="Prolin-rich transmembrane protein" evidence="2">
    <location>
        <begin position="26"/>
        <end position="435"/>
    </location>
</feature>
<accession>A0A8J3D5B3</accession>
<evidence type="ECO:0000313" key="4">
    <source>
        <dbReference type="Proteomes" id="UP000598271"/>
    </source>
</evidence>
<feature type="compositionally biased region" description="Polar residues" evidence="1">
    <location>
        <begin position="294"/>
        <end position="306"/>
    </location>
</feature>
<keyword evidence="2" id="KW-0732">Signal</keyword>
<evidence type="ECO:0000256" key="1">
    <source>
        <dbReference type="SAM" id="MobiDB-lite"/>
    </source>
</evidence>
<proteinExistence type="predicted"/>
<evidence type="ECO:0000256" key="2">
    <source>
        <dbReference type="SAM" id="SignalP"/>
    </source>
</evidence>
<dbReference type="EMBL" id="BMXF01000001">
    <property type="protein sequence ID" value="GHB55127.1"/>
    <property type="molecule type" value="Genomic_DNA"/>
</dbReference>
<dbReference type="RefSeq" id="WP_189562805.1">
    <property type="nucleotide sequence ID" value="NZ_BMXF01000001.1"/>
</dbReference>
<dbReference type="Proteomes" id="UP000598271">
    <property type="component" value="Unassembled WGS sequence"/>
</dbReference>
<feature type="signal peptide" evidence="2">
    <location>
        <begin position="1"/>
        <end position="25"/>
    </location>
</feature>
<sequence length="435" mass="48579">MKNSKTFLLLAFLTLGLLGTQKAQAQRGGAVNFQYFYNELSPYGSWSSDPRYGSVWTPYDVGRNFQPYGTDGRWVMTEFGNTWVSDFSWGWATFHYGRWFYDDYRGWAWVPGYEWGPAWVDWRSNNDYYGWAPMWPGVRVGVSFNIPLNYWVFIPRRHLFNRNVFGYCVPRYRYNSFFGRTTVINNYYYNDNRNYQYSYGPSRGEVERVTRGTIPTYRAEEIRGNRYASNNGSGTSNRTYRADDTSRSGLDRQSRDNSGSINGRTYDAGTSSRSSRSYGSNENSSNGRSSYESTAPSSSRTYDANESSSRSRSGSAYESSSRSSATPSYDSGNSSRSSSPSVSSPPSYESRSRSSAPQTRSAPSVRSAPSQPSSSSRSRSNSSYSAPSRSSSRSTPAPSMSSRSSSQSSAARTSAPSSSSRSSSSSSSSRSRGPR</sequence>
<comment type="caution">
    <text evidence="3">The sequence shown here is derived from an EMBL/GenBank/DDBJ whole genome shotgun (WGS) entry which is preliminary data.</text>
</comment>
<dbReference type="AlphaFoldDB" id="A0A8J3D5B3"/>
<feature type="compositionally biased region" description="Polar residues" evidence="1">
    <location>
        <begin position="227"/>
        <end position="239"/>
    </location>
</feature>
<gene>
    <name evidence="3" type="ORF">GCM10007390_05360</name>
</gene>
<feature type="region of interest" description="Disordered" evidence="1">
    <location>
        <begin position="222"/>
        <end position="435"/>
    </location>
</feature>
<protein>
    <recommendedName>
        <fullName evidence="5">Prolin-rich transmembrane protein</fullName>
    </recommendedName>
</protein>